<dbReference type="InterPro" id="IPR000182">
    <property type="entry name" value="GNAT_dom"/>
</dbReference>
<accession>A0A3B0S4M1</accession>
<evidence type="ECO:0000313" key="2">
    <source>
        <dbReference type="EMBL" id="VAV90325.1"/>
    </source>
</evidence>
<dbReference type="PANTHER" id="PTHR43441">
    <property type="entry name" value="RIBOSOMAL-PROTEIN-SERINE ACETYLTRANSFERASE"/>
    <property type="match status" value="1"/>
</dbReference>
<feature type="domain" description="N-acetyltransferase" evidence="1">
    <location>
        <begin position="38"/>
        <end position="143"/>
    </location>
</feature>
<gene>
    <name evidence="2" type="ORF">MNBD_ALPHA05-2003</name>
</gene>
<dbReference type="Pfam" id="PF13302">
    <property type="entry name" value="Acetyltransf_3"/>
    <property type="match status" value="1"/>
</dbReference>
<organism evidence="2">
    <name type="scientific">hydrothermal vent metagenome</name>
    <dbReference type="NCBI Taxonomy" id="652676"/>
    <lineage>
        <taxon>unclassified sequences</taxon>
        <taxon>metagenomes</taxon>
        <taxon>ecological metagenomes</taxon>
    </lineage>
</organism>
<feature type="non-terminal residue" evidence="2">
    <location>
        <position position="144"/>
    </location>
</feature>
<dbReference type="SUPFAM" id="SSF55729">
    <property type="entry name" value="Acyl-CoA N-acyltransferases (Nat)"/>
    <property type="match status" value="1"/>
</dbReference>
<name>A0A3B0S4M1_9ZZZZ</name>
<reference evidence="2" key="1">
    <citation type="submission" date="2018-06" db="EMBL/GenBank/DDBJ databases">
        <authorList>
            <person name="Zhirakovskaya E."/>
        </authorList>
    </citation>
    <scope>NUCLEOTIDE SEQUENCE</scope>
</reference>
<dbReference type="EMBL" id="UOEH01000035">
    <property type="protein sequence ID" value="VAV90325.1"/>
    <property type="molecule type" value="Genomic_DNA"/>
</dbReference>
<dbReference type="GO" id="GO:1990189">
    <property type="term" value="F:protein N-terminal-serine acetyltransferase activity"/>
    <property type="evidence" value="ECO:0007669"/>
    <property type="project" value="TreeGrafter"/>
</dbReference>
<protein>
    <recommendedName>
        <fullName evidence="1">N-acetyltransferase domain-containing protein</fullName>
    </recommendedName>
</protein>
<evidence type="ECO:0000259" key="1">
    <source>
        <dbReference type="Pfam" id="PF13302"/>
    </source>
</evidence>
<proteinExistence type="predicted"/>
<dbReference type="PANTHER" id="PTHR43441:SF2">
    <property type="entry name" value="FAMILY ACETYLTRANSFERASE, PUTATIVE (AFU_ORTHOLOGUE AFUA_7G00850)-RELATED"/>
    <property type="match status" value="1"/>
</dbReference>
<dbReference type="Gene3D" id="3.40.630.30">
    <property type="match status" value="1"/>
</dbReference>
<sequence length="144" mass="15383">MAEHQHNSLAQWQGCAPPALPSVRGAFVQIDAFSPGRDRDGLFAAIGGAGNDALWRYIPFGPCASADELADAISFLADAQNWRTHIIRAVDTGAVLGMASYMRIRPEAGSVEIGCIVFSGALQKTPAASEAMYLMARHIFDDFG</sequence>
<dbReference type="GO" id="GO:0008999">
    <property type="term" value="F:protein-N-terminal-alanine acetyltransferase activity"/>
    <property type="evidence" value="ECO:0007669"/>
    <property type="project" value="TreeGrafter"/>
</dbReference>
<dbReference type="InterPro" id="IPR016181">
    <property type="entry name" value="Acyl_CoA_acyltransferase"/>
</dbReference>
<dbReference type="InterPro" id="IPR051908">
    <property type="entry name" value="Ribosomal_N-acetyltransferase"/>
</dbReference>
<dbReference type="AlphaFoldDB" id="A0A3B0S4M1"/>